<dbReference type="PROSITE" id="PS51257">
    <property type="entry name" value="PROKAR_LIPOPROTEIN"/>
    <property type="match status" value="1"/>
</dbReference>
<dbReference type="eggNOG" id="COG0834">
    <property type="taxonomic scope" value="Bacteria"/>
</dbReference>
<feature type="domain" description="Solute-binding protein family 3/N-terminal" evidence="3">
    <location>
        <begin position="75"/>
        <end position="302"/>
    </location>
</feature>
<dbReference type="SMART" id="SM00062">
    <property type="entry name" value="PBPb"/>
    <property type="match status" value="1"/>
</dbReference>
<gene>
    <name evidence="4" type="ORF">BIFANG_02692</name>
</gene>
<comment type="caution">
    <text evidence="4">The sequence shown here is derived from an EMBL/GenBank/DDBJ whole genome shotgun (WGS) entry which is preliminary data.</text>
</comment>
<protein>
    <submittedName>
        <fullName evidence="4">ABC transporter, substrate-binding protein, family 3</fullName>
    </submittedName>
</protein>
<evidence type="ECO:0000256" key="1">
    <source>
        <dbReference type="ARBA" id="ARBA00022729"/>
    </source>
</evidence>
<evidence type="ECO:0000313" key="4">
    <source>
        <dbReference type="EMBL" id="EEP21333.1"/>
    </source>
</evidence>
<dbReference type="PANTHER" id="PTHR35936:SF17">
    <property type="entry name" value="ARGININE-BINDING EXTRACELLULAR PROTEIN ARTP"/>
    <property type="match status" value="1"/>
</dbReference>
<evidence type="ECO:0000259" key="3">
    <source>
        <dbReference type="SMART" id="SM00062"/>
    </source>
</evidence>
<dbReference type="HOGENOM" id="CLU_019602_18_1_11"/>
<keyword evidence="1 2" id="KW-0732">Signal</keyword>
<organism evidence="4 5">
    <name type="scientific">Bifidobacterium angulatum DSM 20098 = JCM 7096</name>
    <dbReference type="NCBI Taxonomy" id="518635"/>
    <lineage>
        <taxon>Bacteria</taxon>
        <taxon>Bacillati</taxon>
        <taxon>Actinomycetota</taxon>
        <taxon>Actinomycetes</taxon>
        <taxon>Bifidobacteriales</taxon>
        <taxon>Bifidobacteriaceae</taxon>
        <taxon>Bifidobacterium</taxon>
    </lineage>
</organism>
<keyword evidence="5" id="KW-1185">Reference proteome</keyword>
<dbReference type="Pfam" id="PF00497">
    <property type="entry name" value="SBP_bac_3"/>
    <property type="match status" value="1"/>
</dbReference>
<dbReference type="STRING" id="1683.Bang102_005315"/>
<feature type="chain" id="PRO_5038344581" evidence="2">
    <location>
        <begin position="29"/>
        <end position="317"/>
    </location>
</feature>
<feature type="signal peptide" evidence="2">
    <location>
        <begin position="1"/>
        <end position="28"/>
    </location>
</feature>
<accession>C4FEF2</accession>
<dbReference type="EMBL" id="ABYS02000004">
    <property type="protein sequence ID" value="EEP21333.1"/>
    <property type="molecule type" value="Genomic_DNA"/>
</dbReference>
<evidence type="ECO:0000256" key="2">
    <source>
        <dbReference type="SAM" id="SignalP"/>
    </source>
</evidence>
<dbReference type="SUPFAM" id="SSF53850">
    <property type="entry name" value="Periplasmic binding protein-like II"/>
    <property type="match status" value="1"/>
</dbReference>
<dbReference type="Gene3D" id="3.40.190.10">
    <property type="entry name" value="Periplasmic binding protein-like II"/>
    <property type="match status" value="2"/>
</dbReference>
<proteinExistence type="predicted"/>
<reference evidence="4" key="1">
    <citation type="submission" date="2009-04" db="EMBL/GenBank/DDBJ databases">
        <authorList>
            <person name="Weinstock G."/>
            <person name="Sodergren E."/>
            <person name="Clifton S."/>
            <person name="Fulton L."/>
            <person name="Fulton B."/>
            <person name="Courtney L."/>
            <person name="Fronick C."/>
            <person name="Harrison M."/>
            <person name="Strong C."/>
            <person name="Farmer C."/>
            <person name="Delahaunty K."/>
            <person name="Markovic C."/>
            <person name="Hall O."/>
            <person name="Minx P."/>
            <person name="Tomlinson C."/>
            <person name="Mitreva M."/>
            <person name="Nelson J."/>
            <person name="Hou S."/>
            <person name="Wollam A."/>
            <person name="Pepin K.H."/>
            <person name="Johnson M."/>
            <person name="Bhonagiri V."/>
            <person name="Nash W.E."/>
            <person name="Warren W."/>
            <person name="Chinwalla A."/>
            <person name="Mardis E.R."/>
            <person name="Wilson R.K."/>
        </authorList>
    </citation>
    <scope>NUCLEOTIDE SEQUENCE [LARGE SCALE GENOMIC DNA]</scope>
    <source>
        <strain evidence="4">DSM 20098</strain>
    </source>
</reference>
<dbReference type="PANTHER" id="PTHR35936">
    <property type="entry name" value="MEMBRANE-BOUND LYTIC MUREIN TRANSGLYCOSYLASE F"/>
    <property type="match status" value="1"/>
</dbReference>
<evidence type="ECO:0000313" key="5">
    <source>
        <dbReference type="Proteomes" id="UP000006408"/>
    </source>
</evidence>
<dbReference type="InterPro" id="IPR001638">
    <property type="entry name" value="Solute-binding_3/MltF_N"/>
</dbReference>
<dbReference type="Proteomes" id="UP000006408">
    <property type="component" value="Unassembled WGS sequence"/>
</dbReference>
<dbReference type="CDD" id="cd01004">
    <property type="entry name" value="PBP2_MidA_like"/>
    <property type="match status" value="1"/>
</dbReference>
<dbReference type="AlphaFoldDB" id="C4FEF2"/>
<sequence length="317" mass="33279">MREVVMPFTRIKAAMALTLSAAMLLSAAACGTTDDSDASGKASGSSSIEGYDVSSVAKDESIAKLLPESVTKDGKFTVGMDLSYPPAEFLAADGKTPVGFDVDLVKAMAKEFGLTADPQNANFDSIIPSVGAKYDIGISSFTITPERLKAVDFVTIFKSGSAWVVRKGNPNKVDVSDVCGLKVTVQTATIQEEEVNKLNEQCKADGKKAIDVLSNKLQTDVTTNVTTGKADVSYADSAVAGYAIAQTDGQLETLGKATGMAKEAVAVKKGDTATAQAVQKALQKLIDDGTYMKILKHWGVESGAIDKSEINPTDVND</sequence>
<name>C4FEF2_9BIFI</name>
<dbReference type="PATRIC" id="fig|518635.7.peg.636"/>